<proteinExistence type="predicted"/>
<feature type="transmembrane region" description="Helical" evidence="7">
    <location>
        <begin position="331"/>
        <end position="351"/>
    </location>
</feature>
<keyword evidence="5 7" id="KW-0472">Membrane</keyword>
<keyword evidence="10" id="KW-1185">Reference proteome</keyword>
<evidence type="ECO:0000256" key="7">
    <source>
        <dbReference type="SAM" id="Phobius"/>
    </source>
</evidence>
<dbReference type="Pfam" id="PF07690">
    <property type="entry name" value="MFS_1"/>
    <property type="match status" value="1"/>
</dbReference>
<feature type="transmembrane region" description="Helical" evidence="7">
    <location>
        <begin position="112"/>
        <end position="129"/>
    </location>
</feature>
<dbReference type="AlphaFoldDB" id="A0AAE0M2R9"/>
<name>A0AAE0M2R9_9PEZI</name>
<dbReference type="GO" id="GO:0022857">
    <property type="term" value="F:transmembrane transporter activity"/>
    <property type="evidence" value="ECO:0007669"/>
    <property type="project" value="InterPro"/>
</dbReference>
<dbReference type="PROSITE" id="PS50850">
    <property type="entry name" value="MFS"/>
    <property type="match status" value="1"/>
</dbReference>
<evidence type="ECO:0000256" key="4">
    <source>
        <dbReference type="ARBA" id="ARBA00022989"/>
    </source>
</evidence>
<evidence type="ECO:0000256" key="6">
    <source>
        <dbReference type="SAM" id="MobiDB-lite"/>
    </source>
</evidence>
<feature type="transmembrane region" description="Helical" evidence="7">
    <location>
        <begin position="385"/>
        <end position="402"/>
    </location>
</feature>
<feature type="transmembrane region" description="Helical" evidence="7">
    <location>
        <begin position="295"/>
        <end position="311"/>
    </location>
</feature>
<dbReference type="InterPro" id="IPR020846">
    <property type="entry name" value="MFS_dom"/>
</dbReference>
<dbReference type="PANTHER" id="PTHR43791">
    <property type="entry name" value="PERMEASE-RELATED"/>
    <property type="match status" value="1"/>
</dbReference>
<reference evidence="9" key="1">
    <citation type="journal article" date="2023" name="Mol. Phylogenet. Evol.">
        <title>Genome-scale phylogeny and comparative genomics of the fungal order Sordariales.</title>
        <authorList>
            <person name="Hensen N."/>
            <person name="Bonometti L."/>
            <person name="Westerberg I."/>
            <person name="Brannstrom I.O."/>
            <person name="Guillou S."/>
            <person name="Cros-Aarteil S."/>
            <person name="Calhoun S."/>
            <person name="Haridas S."/>
            <person name="Kuo A."/>
            <person name="Mondo S."/>
            <person name="Pangilinan J."/>
            <person name="Riley R."/>
            <person name="LaButti K."/>
            <person name="Andreopoulos B."/>
            <person name="Lipzen A."/>
            <person name="Chen C."/>
            <person name="Yan M."/>
            <person name="Daum C."/>
            <person name="Ng V."/>
            <person name="Clum A."/>
            <person name="Steindorff A."/>
            <person name="Ohm R.A."/>
            <person name="Martin F."/>
            <person name="Silar P."/>
            <person name="Natvig D.O."/>
            <person name="Lalanne C."/>
            <person name="Gautier V."/>
            <person name="Ament-Velasquez S.L."/>
            <person name="Kruys A."/>
            <person name="Hutchinson M.I."/>
            <person name="Powell A.J."/>
            <person name="Barry K."/>
            <person name="Miller A.N."/>
            <person name="Grigoriev I.V."/>
            <person name="Debuchy R."/>
            <person name="Gladieux P."/>
            <person name="Hiltunen Thoren M."/>
            <person name="Johannesson H."/>
        </authorList>
    </citation>
    <scope>NUCLEOTIDE SEQUENCE</scope>
    <source>
        <strain evidence="9">CBS 118394</strain>
    </source>
</reference>
<comment type="subcellular location">
    <subcellularLocation>
        <location evidence="1">Membrane</location>
        <topology evidence="1">Multi-pass membrane protein</topology>
    </subcellularLocation>
</comment>
<protein>
    <submittedName>
        <fullName evidence="9">Inner membrane transporter yfaV</fullName>
    </submittedName>
</protein>
<feature type="transmembrane region" description="Helical" evidence="7">
    <location>
        <begin position="135"/>
        <end position="158"/>
    </location>
</feature>
<evidence type="ECO:0000259" key="8">
    <source>
        <dbReference type="PROSITE" id="PS50850"/>
    </source>
</evidence>
<feature type="transmembrane region" description="Helical" evidence="7">
    <location>
        <begin position="203"/>
        <end position="225"/>
    </location>
</feature>
<dbReference type="Proteomes" id="UP001283341">
    <property type="component" value="Unassembled WGS sequence"/>
</dbReference>
<organism evidence="9 10">
    <name type="scientific">Apodospora peruviana</name>
    <dbReference type="NCBI Taxonomy" id="516989"/>
    <lineage>
        <taxon>Eukaryota</taxon>
        <taxon>Fungi</taxon>
        <taxon>Dikarya</taxon>
        <taxon>Ascomycota</taxon>
        <taxon>Pezizomycotina</taxon>
        <taxon>Sordariomycetes</taxon>
        <taxon>Sordariomycetidae</taxon>
        <taxon>Sordariales</taxon>
        <taxon>Lasiosphaeriaceae</taxon>
        <taxon>Apodospora</taxon>
    </lineage>
</organism>
<feature type="transmembrane region" description="Helical" evidence="7">
    <location>
        <begin position="170"/>
        <end position="191"/>
    </location>
</feature>
<evidence type="ECO:0000256" key="3">
    <source>
        <dbReference type="ARBA" id="ARBA00022692"/>
    </source>
</evidence>
<feature type="transmembrane region" description="Helical" evidence="7">
    <location>
        <begin position="358"/>
        <end position="379"/>
    </location>
</feature>
<keyword evidence="4 7" id="KW-1133">Transmembrane helix</keyword>
<comment type="caution">
    <text evidence="9">The sequence shown here is derived from an EMBL/GenBank/DDBJ whole genome shotgun (WGS) entry which is preliminary data.</text>
</comment>
<evidence type="ECO:0000256" key="5">
    <source>
        <dbReference type="ARBA" id="ARBA00023136"/>
    </source>
</evidence>
<dbReference type="EMBL" id="JAUEDM010000005">
    <property type="protein sequence ID" value="KAK3315814.1"/>
    <property type="molecule type" value="Genomic_DNA"/>
</dbReference>
<feature type="domain" description="Major facilitator superfamily (MFS) profile" evidence="8">
    <location>
        <begin position="41"/>
        <end position="554"/>
    </location>
</feature>
<accession>A0AAE0M2R9</accession>
<evidence type="ECO:0000256" key="2">
    <source>
        <dbReference type="ARBA" id="ARBA00022448"/>
    </source>
</evidence>
<dbReference type="SUPFAM" id="SSF103473">
    <property type="entry name" value="MFS general substrate transporter"/>
    <property type="match status" value="1"/>
</dbReference>
<dbReference type="GO" id="GO:0016020">
    <property type="term" value="C:membrane"/>
    <property type="evidence" value="ECO:0007669"/>
    <property type="project" value="UniProtKB-SubCell"/>
</dbReference>
<dbReference type="Gene3D" id="1.20.1250.20">
    <property type="entry name" value="MFS general substrate transporter like domains"/>
    <property type="match status" value="2"/>
</dbReference>
<evidence type="ECO:0000313" key="10">
    <source>
        <dbReference type="Proteomes" id="UP001283341"/>
    </source>
</evidence>
<keyword evidence="2" id="KW-0813">Transport</keyword>
<sequence length="554" mass="60446">MSASDIALDAKPNVDPPKLLPESSWTEADEARAKRKIDLSVLPLLCLGLLVFQFDRMNLASALTDGFADQAGIDQDTINLGNQLLFLGTVALEIPSNMLLQKASKIGPRKWISSQVLLFGLVGTMQIFIRNKPGYIASRLCLGLAESGYIPGSIFTISTWYTKRERARRVAIFFFGMFGGNAISPLLASGILKLGGTGGLKGWQWLFLIEGLFTFCVAGMFFFLLPGSPDMPKPLIGNGGPLVKFTDDDRHILVERLILDGNPPSAKSKSSSPKSQGMHIPLSVVWKTVKHHRRWPHFVSTFCVFSTWSPLTTYTPSIIMSFGFDRIEANALAAVGASLAPIIAFGFAWFSDHTNRRGLAVISAQLCYLVALVVGRTVQPAVGTWGHWGLWTAINAFAVAYHPAHNTWLQLNCHGAEERSISIAMWVMSANTGMMVGTWYYRANDKARKGVYSGSEVLVTPHSTYDTGLLTQIGMVAVGIAFALLQEGIYVVHNRRVEVAGQKATISSLEPRSSGANQTDKVGIQEKVFEDDGHAETGDGTSSKKEKVLVMYVP</sequence>
<reference evidence="9" key="2">
    <citation type="submission" date="2023-06" db="EMBL/GenBank/DDBJ databases">
        <authorList>
            <consortium name="Lawrence Berkeley National Laboratory"/>
            <person name="Haridas S."/>
            <person name="Hensen N."/>
            <person name="Bonometti L."/>
            <person name="Westerberg I."/>
            <person name="Brannstrom I.O."/>
            <person name="Guillou S."/>
            <person name="Cros-Aarteil S."/>
            <person name="Calhoun S."/>
            <person name="Kuo A."/>
            <person name="Mondo S."/>
            <person name="Pangilinan J."/>
            <person name="Riley R."/>
            <person name="Labutti K."/>
            <person name="Andreopoulos B."/>
            <person name="Lipzen A."/>
            <person name="Chen C."/>
            <person name="Yanf M."/>
            <person name="Daum C."/>
            <person name="Ng V."/>
            <person name="Clum A."/>
            <person name="Steindorff A."/>
            <person name="Ohm R."/>
            <person name="Martin F."/>
            <person name="Silar P."/>
            <person name="Natvig D."/>
            <person name="Lalanne C."/>
            <person name="Gautier V."/>
            <person name="Ament-Velasquez S.L."/>
            <person name="Kruys A."/>
            <person name="Hutchinson M.I."/>
            <person name="Powell A.J."/>
            <person name="Barry K."/>
            <person name="Miller A.N."/>
            <person name="Grigoriev I.V."/>
            <person name="Debuchy R."/>
            <person name="Gladieux P."/>
            <person name="Thoren M.H."/>
            <person name="Johannesson H."/>
        </authorList>
    </citation>
    <scope>NUCLEOTIDE SEQUENCE</scope>
    <source>
        <strain evidence="9">CBS 118394</strain>
    </source>
</reference>
<dbReference type="InterPro" id="IPR011701">
    <property type="entry name" value="MFS"/>
</dbReference>
<feature type="transmembrane region" description="Helical" evidence="7">
    <location>
        <begin position="423"/>
        <end position="441"/>
    </location>
</feature>
<feature type="region of interest" description="Disordered" evidence="6">
    <location>
        <begin position="1"/>
        <end position="23"/>
    </location>
</feature>
<gene>
    <name evidence="9" type="ORF">B0H66DRAFT_478771</name>
</gene>
<dbReference type="InterPro" id="IPR036259">
    <property type="entry name" value="MFS_trans_sf"/>
</dbReference>
<keyword evidence="3 7" id="KW-0812">Transmembrane</keyword>
<evidence type="ECO:0000256" key="1">
    <source>
        <dbReference type="ARBA" id="ARBA00004141"/>
    </source>
</evidence>
<dbReference type="PANTHER" id="PTHR43791:SF32">
    <property type="entry name" value="MAJOR FACILITATOR SUPERFAMILY (MFS) PROFILE DOMAIN-CONTAINING PROTEIN"/>
    <property type="match status" value="1"/>
</dbReference>
<evidence type="ECO:0000313" key="9">
    <source>
        <dbReference type="EMBL" id="KAK3315814.1"/>
    </source>
</evidence>
<feature type="transmembrane region" description="Helical" evidence="7">
    <location>
        <begin position="469"/>
        <end position="492"/>
    </location>
</feature>